<dbReference type="GO" id="GO:0016628">
    <property type="term" value="F:oxidoreductase activity, acting on the CH-CH group of donors, NAD or NADP as acceptor"/>
    <property type="evidence" value="ECO:0007669"/>
    <property type="project" value="UniProtKB-ARBA"/>
</dbReference>
<evidence type="ECO:0000256" key="3">
    <source>
        <dbReference type="ARBA" id="ARBA00023002"/>
    </source>
</evidence>
<evidence type="ECO:0000313" key="6">
    <source>
        <dbReference type="Proteomes" id="UP000646365"/>
    </source>
</evidence>
<dbReference type="InterPro" id="IPR013785">
    <property type="entry name" value="Aldolase_TIM"/>
</dbReference>
<gene>
    <name evidence="5" type="primary">nerA</name>
    <name evidence="5" type="ORF">GCM10011611_48000</name>
</gene>
<evidence type="ECO:0000256" key="1">
    <source>
        <dbReference type="ARBA" id="ARBA00001917"/>
    </source>
</evidence>
<comment type="similarity">
    <text evidence="2">Belongs to the NADH:flavin oxidoreductase/NADH oxidase family.</text>
</comment>
<dbReference type="PANTHER" id="PTHR22893:SF98">
    <property type="entry name" value="OXIDOREDUCTASE"/>
    <property type="match status" value="1"/>
</dbReference>
<reference evidence="5" key="2">
    <citation type="submission" date="2020-09" db="EMBL/GenBank/DDBJ databases">
        <authorList>
            <person name="Sun Q."/>
            <person name="Zhou Y."/>
        </authorList>
    </citation>
    <scope>NUCLEOTIDE SEQUENCE</scope>
    <source>
        <strain evidence="5">CGMCC 1.15725</strain>
    </source>
</reference>
<accession>A0A8J3E459</accession>
<dbReference type="GO" id="GO:0010181">
    <property type="term" value="F:FMN binding"/>
    <property type="evidence" value="ECO:0007669"/>
    <property type="project" value="InterPro"/>
</dbReference>
<dbReference type="PANTHER" id="PTHR22893">
    <property type="entry name" value="NADH OXIDOREDUCTASE-RELATED"/>
    <property type="match status" value="1"/>
</dbReference>
<dbReference type="Proteomes" id="UP000646365">
    <property type="component" value="Unassembled WGS sequence"/>
</dbReference>
<proteinExistence type="inferred from homology"/>
<reference evidence="5" key="1">
    <citation type="journal article" date="2014" name="Int. J. Syst. Evol. Microbiol.">
        <title>Complete genome sequence of Corynebacterium casei LMG S-19264T (=DSM 44701T), isolated from a smear-ripened cheese.</title>
        <authorList>
            <consortium name="US DOE Joint Genome Institute (JGI-PGF)"/>
            <person name="Walter F."/>
            <person name="Albersmeier A."/>
            <person name="Kalinowski J."/>
            <person name="Ruckert C."/>
        </authorList>
    </citation>
    <scope>NUCLEOTIDE SEQUENCE</scope>
    <source>
        <strain evidence="5">CGMCC 1.15725</strain>
    </source>
</reference>
<feature type="domain" description="NADH:flavin oxidoreductase/NADH oxidase N-terminal" evidence="4">
    <location>
        <begin position="61"/>
        <end position="401"/>
    </location>
</feature>
<dbReference type="FunFam" id="3.20.20.70:FF:000059">
    <property type="entry name" value="N-ethylmaleimide reductase, FMN-linked"/>
    <property type="match status" value="1"/>
</dbReference>
<name>A0A8J3E459_9PROT</name>
<protein>
    <submittedName>
        <fullName evidence="5">Alkene reductase</fullName>
    </submittedName>
</protein>
<dbReference type="Gene3D" id="3.20.20.70">
    <property type="entry name" value="Aldolase class I"/>
    <property type="match status" value="1"/>
</dbReference>
<organism evidence="5 6">
    <name type="scientific">Aliidongia dinghuensis</name>
    <dbReference type="NCBI Taxonomy" id="1867774"/>
    <lineage>
        <taxon>Bacteria</taxon>
        <taxon>Pseudomonadati</taxon>
        <taxon>Pseudomonadota</taxon>
        <taxon>Alphaproteobacteria</taxon>
        <taxon>Rhodospirillales</taxon>
        <taxon>Dongiaceae</taxon>
        <taxon>Aliidongia</taxon>
    </lineage>
</organism>
<dbReference type="EMBL" id="BMJQ01000014">
    <property type="protein sequence ID" value="GGF36025.1"/>
    <property type="molecule type" value="Genomic_DNA"/>
</dbReference>
<dbReference type="InterPro" id="IPR045247">
    <property type="entry name" value="Oye-like"/>
</dbReference>
<dbReference type="GO" id="GO:0005829">
    <property type="term" value="C:cytosol"/>
    <property type="evidence" value="ECO:0007669"/>
    <property type="project" value="UniProtKB-ARBA"/>
</dbReference>
<sequence length="428" mass="45189">MAIATKVRLVTGVKLSGAGRAAGSRIQAALKLRGRALASSLALHPSSKLRIPILKVQGMPSLFDPIRFGAINSPNRIVMAPLTRGRADRNHVPTPVMAEYYAQRASAGLIISEATGISAEGLGFPHAPGLWNANQVAGWKHVTDRVHAAGGRMVAQLWHMGRLVHPSFNGGAKPVSASATTVSGQTHTYEGRKPLEPARALGIEEIPRVVADYETAARNAIAAGFDGVEIHAANGYLIDQFLRDNSNLRTDEYGGSIANRIRFLRDVTSTVVAAVGADCVGVRLSPNGAAWGVNDSDPHSLFPAAAATLDSFGLAYLHVREAPFTGKLDTTGGGARDASDVPPVAPKIRASFRGPLILNSDFDGARASEVLARGEADAISFGRPFIANPDLPLRIRDGLPLAEFDQATLYTNGREGYADYPRSSVAAA</sequence>
<dbReference type="CDD" id="cd02933">
    <property type="entry name" value="OYE_like_FMN"/>
    <property type="match status" value="1"/>
</dbReference>
<evidence type="ECO:0000313" key="5">
    <source>
        <dbReference type="EMBL" id="GGF36025.1"/>
    </source>
</evidence>
<dbReference type="SUPFAM" id="SSF51395">
    <property type="entry name" value="FMN-linked oxidoreductases"/>
    <property type="match status" value="1"/>
</dbReference>
<dbReference type="AlphaFoldDB" id="A0A8J3E459"/>
<keyword evidence="3" id="KW-0560">Oxidoreductase</keyword>
<comment type="cofactor">
    <cofactor evidence="1">
        <name>FMN</name>
        <dbReference type="ChEBI" id="CHEBI:58210"/>
    </cofactor>
</comment>
<dbReference type="InterPro" id="IPR001155">
    <property type="entry name" value="OxRdtase_FMN_N"/>
</dbReference>
<dbReference type="Pfam" id="PF00724">
    <property type="entry name" value="Oxidored_FMN"/>
    <property type="match status" value="1"/>
</dbReference>
<evidence type="ECO:0000256" key="2">
    <source>
        <dbReference type="ARBA" id="ARBA00005979"/>
    </source>
</evidence>
<evidence type="ECO:0000259" key="4">
    <source>
        <dbReference type="Pfam" id="PF00724"/>
    </source>
</evidence>
<keyword evidence="6" id="KW-1185">Reference proteome</keyword>
<comment type="caution">
    <text evidence="5">The sequence shown here is derived from an EMBL/GenBank/DDBJ whole genome shotgun (WGS) entry which is preliminary data.</text>
</comment>